<comment type="caution">
    <text evidence="2">The sequence shown here is derived from an EMBL/GenBank/DDBJ whole genome shotgun (WGS) entry which is preliminary data.</text>
</comment>
<evidence type="ECO:0000313" key="3">
    <source>
        <dbReference type="Proteomes" id="UP001329430"/>
    </source>
</evidence>
<accession>A0AAN7V7W5</accession>
<reference evidence="2 3" key="1">
    <citation type="journal article" date="2024" name="Insects">
        <title>An Improved Chromosome-Level Genome Assembly of the Firefly Pyrocoelia pectoralis.</title>
        <authorList>
            <person name="Fu X."/>
            <person name="Meyer-Rochow V.B."/>
            <person name="Ballantyne L."/>
            <person name="Zhu X."/>
        </authorList>
    </citation>
    <scope>NUCLEOTIDE SEQUENCE [LARGE SCALE GENOMIC DNA]</scope>
    <source>
        <strain evidence="2">XCY_ONT2</strain>
    </source>
</reference>
<dbReference type="Proteomes" id="UP001329430">
    <property type="component" value="Chromosome 7"/>
</dbReference>
<evidence type="ECO:0000256" key="1">
    <source>
        <dbReference type="SAM" id="MobiDB-lite"/>
    </source>
</evidence>
<feature type="compositionally biased region" description="Basic and acidic residues" evidence="1">
    <location>
        <begin position="144"/>
        <end position="159"/>
    </location>
</feature>
<feature type="region of interest" description="Disordered" evidence="1">
    <location>
        <begin position="144"/>
        <end position="177"/>
    </location>
</feature>
<organism evidence="2 3">
    <name type="scientific">Pyrocoelia pectoralis</name>
    <dbReference type="NCBI Taxonomy" id="417401"/>
    <lineage>
        <taxon>Eukaryota</taxon>
        <taxon>Metazoa</taxon>
        <taxon>Ecdysozoa</taxon>
        <taxon>Arthropoda</taxon>
        <taxon>Hexapoda</taxon>
        <taxon>Insecta</taxon>
        <taxon>Pterygota</taxon>
        <taxon>Neoptera</taxon>
        <taxon>Endopterygota</taxon>
        <taxon>Coleoptera</taxon>
        <taxon>Polyphaga</taxon>
        <taxon>Elateriformia</taxon>
        <taxon>Elateroidea</taxon>
        <taxon>Lampyridae</taxon>
        <taxon>Lampyrinae</taxon>
        <taxon>Pyrocoelia</taxon>
    </lineage>
</organism>
<protein>
    <submittedName>
        <fullName evidence="2">Uncharacterized protein</fullName>
    </submittedName>
</protein>
<dbReference type="EMBL" id="JAVRBK010000007">
    <property type="protein sequence ID" value="KAK5641169.1"/>
    <property type="molecule type" value="Genomic_DNA"/>
</dbReference>
<dbReference type="AlphaFoldDB" id="A0AAN7V7W5"/>
<name>A0AAN7V7W5_9COLE</name>
<gene>
    <name evidence="2" type="ORF">RI129_009716</name>
</gene>
<keyword evidence="3" id="KW-1185">Reference proteome</keyword>
<sequence>MFLLGIYKVKLHHISIVNNLRMKNSRKFAQVIIFFAVLIVGYAAEIKDKRQVNTEVAAEEEDRVPSETGFAEAVHSGSKYYQDIYVARLLPDEIEFGHVRENDNEWEQRFEKMNLNNRSRQGKVRWGDKHGGYGEHYWDYNHAGHDHDGDGEESKKQEEYANYAENEQIPSVTTSRQRRDLLNGDVEFIDDRALSLVEKGDAAKHGGNYKRDPSVVRKTKRQDVYKPTFGIKAESSEYQPRQIVEDTVRFFTDFN</sequence>
<proteinExistence type="predicted"/>
<evidence type="ECO:0000313" key="2">
    <source>
        <dbReference type="EMBL" id="KAK5641169.1"/>
    </source>
</evidence>